<protein>
    <submittedName>
        <fullName evidence="2">Uncharacterized protein</fullName>
    </submittedName>
</protein>
<evidence type="ECO:0000256" key="1">
    <source>
        <dbReference type="SAM" id="MobiDB-lite"/>
    </source>
</evidence>
<organism evidence="2 3">
    <name type="scientific">Olea europaea subsp. europaea</name>
    <dbReference type="NCBI Taxonomy" id="158383"/>
    <lineage>
        <taxon>Eukaryota</taxon>
        <taxon>Viridiplantae</taxon>
        <taxon>Streptophyta</taxon>
        <taxon>Embryophyta</taxon>
        <taxon>Tracheophyta</taxon>
        <taxon>Spermatophyta</taxon>
        <taxon>Magnoliopsida</taxon>
        <taxon>eudicotyledons</taxon>
        <taxon>Gunneridae</taxon>
        <taxon>Pentapetalae</taxon>
        <taxon>asterids</taxon>
        <taxon>lamiids</taxon>
        <taxon>Lamiales</taxon>
        <taxon>Oleaceae</taxon>
        <taxon>Oleeae</taxon>
        <taxon>Olea</taxon>
    </lineage>
</organism>
<proteinExistence type="predicted"/>
<feature type="region of interest" description="Disordered" evidence="1">
    <location>
        <begin position="55"/>
        <end position="101"/>
    </location>
</feature>
<dbReference type="Gramene" id="OE9A023223T1">
    <property type="protein sequence ID" value="OE9A023223C1"/>
    <property type="gene ID" value="OE9A023223"/>
</dbReference>
<reference evidence="2 3" key="1">
    <citation type="submission" date="2019-12" db="EMBL/GenBank/DDBJ databases">
        <authorList>
            <person name="Alioto T."/>
            <person name="Alioto T."/>
            <person name="Gomez Garrido J."/>
        </authorList>
    </citation>
    <scope>NUCLEOTIDE SEQUENCE [LARGE SCALE GENOMIC DNA]</scope>
</reference>
<name>A0A8S0TC91_OLEEU</name>
<gene>
    <name evidence="2" type="ORF">OLEA9_A023223</name>
</gene>
<dbReference type="AlphaFoldDB" id="A0A8S0TC91"/>
<dbReference type="Proteomes" id="UP000594638">
    <property type="component" value="Unassembled WGS sequence"/>
</dbReference>
<accession>A0A8S0TC91</accession>
<comment type="caution">
    <text evidence="2">The sequence shown here is derived from an EMBL/GenBank/DDBJ whole genome shotgun (WGS) entry which is preliminary data.</text>
</comment>
<keyword evidence="3" id="KW-1185">Reference proteome</keyword>
<evidence type="ECO:0000313" key="2">
    <source>
        <dbReference type="EMBL" id="CAA3001624.1"/>
    </source>
</evidence>
<evidence type="ECO:0000313" key="3">
    <source>
        <dbReference type="Proteomes" id="UP000594638"/>
    </source>
</evidence>
<sequence>MGRMRRLWGPDCTEFRPEIWLDDDEFSSWVISLSFRRSIVDLRCDSAMPVTRSESLYTMSSPCNSNPAQMQANPPPPPPPTDPQNHPTHANHNPEYQDHNL</sequence>
<dbReference type="EMBL" id="CACTIH010005771">
    <property type="protein sequence ID" value="CAA3001624.1"/>
    <property type="molecule type" value="Genomic_DNA"/>
</dbReference>
<feature type="compositionally biased region" description="Pro residues" evidence="1">
    <location>
        <begin position="73"/>
        <end position="82"/>
    </location>
</feature>
<feature type="compositionally biased region" description="Polar residues" evidence="1">
    <location>
        <begin position="55"/>
        <end position="65"/>
    </location>
</feature>